<dbReference type="PANTHER" id="PTHR30419">
    <property type="entry name" value="HTH-TYPE TRANSCRIPTIONAL REGULATOR YBHD"/>
    <property type="match status" value="1"/>
</dbReference>
<keyword evidence="4" id="KW-0804">Transcription</keyword>
<evidence type="ECO:0000313" key="6">
    <source>
        <dbReference type="EMBL" id="TJY39589.1"/>
    </source>
</evidence>
<organism evidence="6 7">
    <name type="scientific">Cohnella pontilimi</name>
    <dbReference type="NCBI Taxonomy" id="2564100"/>
    <lineage>
        <taxon>Bacteria</taxon>
        <taxon>Bacillati</taxon>
        <taxon>Bacillota</taxon>
        <taxon>Bacilli</taxon>
        <taxon>Bacillales</taxon>
        <taxon>Paenibacillaceae</taxon>
        <taxon>Cohnella</taxon>
    </lineage>
</organism>
<dbReference type="Pfam" id="PF03466">
    <property type="entry name" value="LysR_substrate"/>
    <property type="match status" value="1"/>
</dbReference>
<evidence type="ECO:0000259" key="5">
    <source>
        <dbReference type="PROSITE" id="PS50931"/>
    </source>
</evidence>
<sequence length="297" mass="32587">MEIRQLSYLLEIAKQQNITKAAEALHLTQPTLSKIVKAVEDELGVPLFDRSGKQLKLTDAGAAAIGQVPSVLRAVQDMRTAIDDVAELKVGSIAIGLPPVIGSVFFPRVVSPFQQLYPNIAFQMAEEGAKKIEAMLMGGDLDIGVVVGPVDEESFHAIPFMRQRLALAVHESHKLADRSSVSIAELAEEPFILFSYGFAVRQHVCRACQSAGFEPRIVHSSSQWDLMAEMVGARMGITILPGPICNKIADPRIRVIQLDDPVIPWNLDVIWPKGKYVSHSVRMFTKFIASLTDNGSF</sequence>
<comment type="similarity">
    <text evidence="1">Belongs to the LysR transcriptional regulatory family.</text>
</comment>
<dbReference type="InterPro" id="IPR036388">
    <property type="entry name" value="WH-like_DNA-bd_sf"/>
</dbReference>
<dbReference type="AlphaFoldDB" id="A0A4V5LRK8"/>
<dbReference type="FunFam" id="1.10.10.10:FF:000001">
    <property type="entry name" value="LysR family transcriptional regulator"/>
    <property type="match status" value="1"/>
</dbReference>
<evidence type="ECO:0000256" key="1">
    <source>
        <dbReference type="ARBA" id="ARBA00009437"/>
    </source>
</evidence>
<dbReference type="RefSeq" id="WP_136779392.1">
    <property type="nucleotide sequence ID" value="NZ_SUPK01000010.1"/>
</dbReference>
<dbReference type="InterPro" id="IPR050950">
    <property type="entry name" value="HTH-type_LysR_regulators"/>
</dbReference>
<dbReference type="EMBL" id="SUPK01000010">
    <property type="protein sequence ID" value="TJY39589.1"/>
    <property type="molecule type" value="Genomic_DNA"/>
</dbReference>
<dbReference type="SUPFAM" id="SSF46785">
    <property type="entry name" value="Winged helix' DNA-binding domain"/>
    <property type="match status" value="1"/>
</dbReference>
<dbReference type="OrthoDB" id="9803735at2"/>
<dbReference type="GO" id="GO:0003677">
    <property type="term" value="F:DNA binding"/>
    <property type="evidence" value="ECO:0007669"/>
    <property type="project" value="UniProtKB-KW"/>
</dbReference>
<dbReference type="Gene3D" id="3.40.190.290">
    <property type="match status" value="1"/>
</dbReference>
<dbReference type="InterPro" id="IPR000847">
    <property type="entry name" value="LysR_HTH_N"/>
</dbReference>
<dbReference type="Proteomes" id="UP000309673">
    <property type="component" value="Unassembled WGS sequence"/>
</dbReference>
<dbReference type="InterPro" id="IPR036390">
    <property type="entry name" value="WH_DNA-bd_sf"/>
</dbReference>
<evidence type="ECO:0000313" key="7">
    <source>
        <dbReference type="Proteomes" id="UP000309673"/>
    </source>
</evidence>
<dbReference type="PROSITE" id="PS50931">
    <property type="entry name" value="HTH_LYSR"/>
    <property type="match status" value="1"/>
</dbReference>
<dbReference type="SUPFAM" id="SSF53850">
    <property type="entry name" value="Periplasmic binding protein-like II"/>
    <property type="match status" value="1"/>
</dbReference>
<keyword evidence="7" id="KW-1185">Reference proteome</keyword>
<dbReference type="PANTHER" id="PTHR30419:SF8">
    <property type="entry name" value="NITROGEN ASSIMILATION TRANSCRIPTIONAL ACTIVATOR-RELATED"/>
    <property type="match status" value="1"/>
</dbReference>
<proteinExistence type="inferred from homology"/>
<dbReference type="CDD" id="cd08438">
    <property type="entry name" value="PBP2_CidR"/>
    <property type="match status" value="1"/>
</dbReference>
<evidence type="ECO:0000256" key="3">
    <source>
        <dbReference type="ARBA" id="ARBA00023125"/>
    </source>
</evidence>
<dbReference type="GO" id="GO:0005829">
    <property type="term" value="C:cytosol"/>
    <property type="evidence" value="ECO:0007669"/>
    <property type="project" value="TreeGrafter"/>
</dbReference>
<name>A0A4V5LRK8_9BACL</name>
<accession>A0A4V5LRK8</accession>
<reference evidence="6 7" key="1">
    <citation type="submission" date="2019-04" db="EMBL/GenBank/DDBJ databases">
        <title>Cohnella sp. nov., isolated from soil.</title>
        <authorList>
            <person name="Kim W."/>
        </authorList>
    </citation>
    <scope>NUCLEOTIDE SEQUENCE [LARGE SCALE GENOMIC DNA]</scope>
    <source>
        <strain evidence="6 7">CAU 1483</strain>
    </source>
</reference>
<protein>
    <submittedName>
        <fullName evidence="6">LysR family transcriptional regulator</fullName>
    </submittedName>
</protein>
<feature type="domain" description="HTH lysR-type" evidence="5">
    <location>
        <begin position="1"/>
        <end position="58"/>
    </location>
</feature>
<gene>
    <name evidence="6" type="ORF">E5161_18625</name>
</gene>
<keyword evidence="2" id="KW-0805">Transcription regulation</keyword>
<dbReference type="PRINTS" id="PR00039">
    <property type="entry name" value="HTHLYSR"/>
</dbReference>
<evidence type="ECO:0000256" key="4">
    <source>
        <dbReference type="ARBA" id="ARBA00023163"/>
    </source>
</evidence>
<evidence type="ECO:0000256" key="2">
    <source>
        <dbReference type="ARBA" id="ARBA00023015"/>
    </source>
</evidence>
<keyword evidence="3" id="KW-0238">DNA-binding</keyword>
<dbReference type="GO" id="GO:0003700">
    <property type="term" value="F:DNA-binding transcription factor activity"/>
    <property type="evidence" value="ECO:0007669"/>
    <property type="project" value="InterPro"/>
</dbReference>
<dbReference type="Pfam" id="PF00126">
    <property type="entry name" value="HTH_1"/>
    <property type="match status" value="1"/>
</dbReference>
<comment type="caution">
    <text evidence="6">The sequence shown here is derived from an EMBL/GenBank/DDBJ whole genome shotgun (WGS) entry which is preliminary data.</text>
</comment>
<dbReference type="Gene3D" id="1.10.10.10">
    <property type="entry name" value="Winged helix-like DNA-binding domain superfamily/Winged helix DNA-binding domain"/>
    <property type="match status" value="1"/>
</dbReference>
<dbReference type="InterPro" id="IPR005119">
    <property type="entry name" value="LysR_subst-bd"/>
</dbReference>